<keyword evidence="3" id="KW-0998">Cell outer membrane</keyword>
<reference evidence="4 5" key="1">
    <citation type="journal article" date="2006" name="Appl. Environ. Microbiol.">
        <title>Genome sequence of the chemolithoautotrophic nitrite-oxidizing bacterium Nitrobacter winogradskyi Nb-255.</title>
        <authorList>
            <person name="Starkenburg S.R."/>
            <person name="Chain P.S."/>
            <person name="Sayavedra-Soto L.A."/>
            <person name="Hauser L."/>
            <person name="Land M.L."/>
            <person name="Larimer F.W."/>
            <person name="Malfatti S.A."/>
            <person name="Klotz M.G."/>
            <person name="Bottomley P.J."/>
            <person name="Arp D.J."/>
            <person name="Hickey W.J."/>
        </authorList>
    </citation>
    <scope>NUCLEOTIDE SEQUENCE [LARGE SCALE GENOMIC DNA]</scope>
    <source>
        <strain evidence="5">ATCC 25391 / DSM 10237 / CIP 104748 / NCIMB 11846 / Nb-255</strain>
    </source>
</reference>
<accession>Q3SU89</accession>
<dbReference type="AlphaFoldDB" id="Q3SU89"/>
<dbReference type="EMBL" id="CP000115">
    <property type="protein sequence ID" value="ABA04152.1"/>
    <property type="molecule type" value="Genomic_DNA"/>
</dbReference>
<evidence type="ECO:0000313" key="5">
    <source>
        <dbReference type="Proteomes" id="UP000002531"/>
    </source>
</evidence>
<proteinExistence type="predicted"/>
<dbReference type="HOGENOM" id="CLU_2918016_0_0_5"/>
<protein>
    <submittedName>
        <fullName evidence="4">Outer membrane ferric siderophore receptor</fullName>
    </submittedName>
</protein>
<evidence type="ECO:0000256" key="1">
    <source>
        <dbReference type="ARBA" id="ARBA00004442"/>
    </source>
</evidence>
<dbReference type="Proteomes" id="UP000002531">
    <property type="component" value="Chromosome"/>
</dbReference>
<evidence type="ECO:0000256" key="3">
    <source>
        <dbReference type="ARBA" id="ARBA00023237"/>
    </source>
</evidence>
<evidence type="ECO:0000313" key="4">
    <source>
        <dbReference type="EMBL" id="ABA04152.1"/>
    </source>
</evidence>
<keyword evidence="4" id="KW-0675">Receptor</keyword>
<comment type="subcellular location">
    <subcellularLocation>
        <location evidence="1">Cell outer membrane</location>
    </subcellularLocation>
</comment>
<sequence>MMTLARAPNDESLRDTFQGREHFKQPGAITPYYGAILDLADVLSAYASYTGIFRPQAAQDE</sequence>
<keyword evidence="2" id="KW-0472">Membrane</keyword>
<name>Q3SU89_NITWN</name>
<evidence type="ECO:0000256" key="2">
    <source>
        <dbReference type="ARBA" id="ARBA00023136"/>
    </source>
</evidence>
<dbReference type="KEGG" id="nwi:Nwi_0888"/>
<gene>
    <name evidence="4" type="ordered locus">Nwi_0888</name>
</gene>
<dbReference type="Gene3D" id="2.40.170.20">
    <property type="entry name" value="TonB-dependent receptor, beta-barrel domain"/>
    <property type="match status" value="1"/>
</dbReference>
<dbReference type="GO" id="GO:0009279">
    <property type="term" value="C:cell outer membrane"/>
    <property type="evidence" value="ECO:0007669"/>
    <property type="project" value="UniProtKB-SubCell"/>
</dbReference>
<organism evidence="4 5">
    <name type="scientific">Nitrobacter winogradskyi (strain ATCC 25391 / DSM 10237 / CIP 104748 / NCIMB 11846 / Nb-255)</name>
    <dbReference type="NCBI Taxonomy" id="323098"/>
    <lineage>
        <taxon>Bacteria</taxon>
        <taxon>Pseudomonadati</taxon>
        <taxon>Pseudomonadota</taxon>
        <taxon>Alphaproteobacteria</taxon>
        <taxon>Hyphomicrobiales</taxon>
        <taxon>Nitrobacteraceae</taxon>
        <taxon>Nitrobacter</taxon>
    </lineage>
</organism>
<keyword evidence="5" id="KW-1185">Reference proteome</keyword>
<dbReference type="InterPro" id="IPR036942">
    <property type="entry name" value="Beta-barrel_TonB_sf"/>
</dbReference>